<dbReference type="Pfam" id="PF24804">
    <property type="entry name" value="DUF7705"/>
    <property type="match status" value="1"/>
</dbReference>
<keyword evidence="8" id="KW-0539">Nucleus</keyword>
<evidence type="ECO:0000256" key="9">
    <source>
        <dbReference type="RuleBase" id="RU004020"/>
    </source>
</evidence>
<comment type="similarity">
    <text evidence="9">Belongs to the HSF family.</text>
</comment>
<keyword evidence="4" id="KW-0805">Transcription regulation</keyword>
<organism evidence="12">
    <name type="scientific">Sesamum calycinum</name>
    <dbReference type="NCBI Taxonomy" id="2727403"/>
    <lineage>
        <taxon>Eukaryota</taxon>
        <taxon>Viridiplantae</taxon>
        <taxon>Streptophyta</taxon>
        <taxon>Embryophyta</taxon>
        <taxon>Tracheophyta</taxon>
        <taxon>Spermatophyta</taxon>
        <taxon>Magnoliopsida</taxon>
        <taxon>eudicotyledons</taxon>
        <taxon>Gunneridae</taxon>
        <taxon>Pentapetalae</taxon>
        <taxon>asterids</taxon>
        <taxon>lamiids</taxon>
        <taxon>Lamiales</taxon>
        <taxon>Pedaliaceae</taxon>
        <taxon>Sesamum</taxon>
    </lineage>
</organism>
<keyword evidence="3" id="KW-0597">Phosphoprotein</keyword>
<protein>
    <submittedName>
        <fullName evidence="12">Heat stress transcription factor A-9</fullName>
    </submittedName>
</protein>
<keyword evidence="7" id="KW-0804">Transcription</keyword>
<comment type="subcellular location">
    <subcellularLocation>
        <location evidence="1">Nucleus</location>
    </subcellularLocation>
</comment>
<evidence type="ECO:0000256" key="8">
    <source>
        <dbReference type="ARBA" id="ARBA00023242"/>
    </source>
</evidence>
<evidence type="ECO:0000256" key="6">
    <source>
        <dbReference type="ARBA" id="ARBA00023125"/>
    </source>
</evidence>
<dbReference type="FunFam" id="1.10.10.10:FF:000037">
    <property type="entry name" value="Heat stress transcription factor B-4"/>
    <property type="match status" value="1"/>
</dbReference>
<feature type="domain" description="HSF-type DNA-binding" evidence="11">
    <location>
        <begin position="537"/>
        <end position="630"/>
    </location>
</feature>
<feature type="signal peptide" evidence="10">
    <location>
        <begin position="1"/>
        <end position="30"/>
    </location>
</feature>
<dbReference type="AlphaFoldDB" id="A0AAW2Q6U4"/>
<dbReference type="EMBL" id="JACGWM010000007">
    <property type="protein sequence ID" value="KAL0363499.1"/>
    <property type="molecule type" value="Genomic_DNA"/>
</dbReference>
<evidence type="ECO:0000256" key="10">
    <source>
        <dbReference type="SAM" id="SignalP"/>
    </source>
</evidence>
<dbReference type="PRINTS" id="PR00056">
    <property type="entry name" value="HSFDOMAIN"/>
</dbReference>
<dbReference type="PANTHER" id="PTHR33916">
    <property type="entry name" value="EXPANSIN-LIKE EG45 DOMAIN-CONTAINING PROTEIN"/>
    <property type="match status" value="1"/>
</dbReference>
<gene>
    <name evidence="12" type="ORF">Scaly_1305100</name>
</gene>
<accession>A0AAW2Q6U4</accession>
<evidence type="ECO:0000259" key="11">
    <source>
        <dbReference type="SMART" id="SM00415"/>
    </source>
</evidence>
<reference evidence="12" key="1">
    <citation type="submission" date="2020-06" db="EMBL/GenBank/DDBJ databases">
        <authorList>
            <person name="Li T."/>
            <person name="Hu X."/>
            <person name="Zhang T."/>
            <person name="Song X."/>
            <person name="Zhang H."/>
            <person name="Dai N."/>
            <person name="Sheng W."/>
            <person name="Hou X."/>
            <person name="Wei L."/>
        </authorList>
    </citation>
    <scope>NUCLEOTIDE SEQUENCE</scope>
    <source>
        <strain evidence="12">KEN8</strain>
        <tissue evidence="12">Leaf</tissue>
    </source>
</reference>
<evidence type="ECO:0000256" key="1">
    <source>
        <dbReference type="ARBA" id="ARBA00004123"/>
    </source>
</evidence>
<comment type="caution">
    <text evidence="12">The sequence shown here is derived from an EMBL/GenBank/DDBJ whole genome shotgun (WGS) entry which is preliminary data.</text>
</comment>
<dbReference type="InterPro" id="IPR036390">
    <property type="entry name" value="WH_DNA-bd_sf"/>
</dbReference>
<dbReference type="Gene3D" id="1.10.10.10">
    <property type="entry name" value="Winged helix-like DNA-binding domain superfamily/Winged helix DNA-binding domain"/>
    <property type="match status" value="1"/>
</dbReference>
<feature type="chain" id="PRO_5043699722" evidence="10">
    <location>
        <begin position="31"/>
        <end position="844"/>
    </location>
</feature>
<dbReference type="Pfam" id="PF00447">
    <property type="entry name" value="HSF_DNA-bind"/>
    <property type="match status" value="1"/>
</dbReference>
<name>A0AAW2Q6U4_9LAMI</name>
<keyword evidence="10" id="KW-0732">Signal</keyword>
<evidence type="ECO:0000256" key="2">
    <source>
        <dbReference type="ARBA" id="ARBA00011233"/>
    </source>
</evidence>
<evidence type="ECO:0000256" key="5">
    <source>
        <dbReference type="ARBA" id="ARBA00023016"/>
    </source>
</evidence>
<reference evidence="12" key="2">
    <citation type="journal article" date="2024" name="Plant">
        <title>Genomic evolution and insights into agronomic trait innovations of Sesamum species.</title>
        <authorList>
            <person name="Miao H."/>
            <person name="Wang L."/>
            <person name="Qu L."/>
            <person name="Liu H."/>
            <person name="Sun Y."/>
            <person name="Le M."/>
            <person name="Wang Q."/>
            <person name="Wei S."/>
            <person name="Zheng Y."/>
            <person name="Lin W."/>
            <person name="Duan Y."/>
            <person name="Cao H."/>
            <person name="Xiong S."/>
            <person name="Wang X."/>
            <person name="Wei L."/>
            <person name="Li C."/>
            <person name="Ma Q."/>
            <person name="Ju M."/>
            <person name="Zhao R."/>
            <person name="Li G."/>
            <person name="Mu C."/>
            <person name="Tian Q."/>
            <person name="Mei H."/>
            <person name="Zhang T."/>
            <person name="Gao T."/>
            <person name="Zhang H."/>
        </authorList>
    </citation>
    <scope>NUCLEOTIDE SEQUENCE</scope>
    <source>
        <strain evidence="12">KEN8</strain>
    </source>
</reference>
<evidence type="ECO:0000313" key="12">
    <source>
        <dbReference type="EMBL" id="KAL0363499.1"/>
    </source>
</evidence>
<dbReference type="GO" id="GO:0003700">
    <property type="term" value="F:DNA-binding transcription factor activity"/>
    <property type="evidence" value="ECO:0007669"/>
    <property type="project" value="InterPro"/>
</dbReference>
<keyword evidence="5" id="KW-0346">Stress response</keyword>
<dbReference type="SUPFAM" id="SSF46785">
    <property type="entry name" value="Winged helix' DNA-binding domain"/>
    <property type="match status" value="1"/>
</dbReference>
<comment type="subunit">
    <text evidence="2">Homotrimer.</text>
</comment>
<dbReference type="PANTHER" id="PTHR33916:SF12">
    <property type="entry name" value="NEPROSIN DOMAIN-CONTAINING PROTEIN"/>
    <property type="match status" value="1"/>
</dbReference>
<evidence type="ECO:0000256" key="4">
    <source>
        <dbReference type="ARBA" id="ARBA00023015"/>
    </source>
</evidence>
<dbReference type="GO" id="GO:0005634">
    <property type="term" value="C:nucleus"/>
    <property type="evidence" value="ECO:0007669"/>
    <property type="project" value="UniProtKB-SubCell"/>
</dbReference>
<dbReference type="InterPro" id="IPR056122">
    <property type="entry name" value="DUF7705"/>
</dbReference>
<sequence length="844" mass="96198">MAQCKVSDCCSVLPLLVVLLSLSSVSISSGRDEYVSAVGDSGMRRDGLRLAIEAWNQCNEVGEEAPGMGSPRAADCFDIYKASPQQGPNQCSLCNLLPYILVHRVTEKENRLGVGEPFMGLQQEALNNVDLYAAEKELYLGSKCQSEDTPKPWQFWMIMLKSGNMDTYAARCPKNGHKVGPFGPDGQFPCFGRGCMNQPLIYHNYTTLQGPNRTTLKGSFYGSWDLDADLSKGMPVSNVSYHSVTWEKELGEGSWIFHHVLRTSEKYPWLMLYLRADATTGFSGGYHYPTRGMLKSIPESPDFKVRFRLNVIRGGGRGSQFYLLDMGSCWKNNGQPCDGDVTSDVTRYSELILNPETPSWCRADDIKLCPPYHTFPNGTRVHRNDTGRFPYEAYHLYCSPGNAEYIEKPNVMCDPYSNPQPQEILQILPHPVWGDYGYPTKKGEGWIGDPRSWDLDVGRLSQSLYFYQDPGTAPARRQWTSIDLGTEIYKDPNQVAEWTVRKMDFERAQMLKKSETENAGGGVVLCDPGSRKQSEPRTPPFLWKTYEMVDDQETNSIISWNSTGTGFIIWDQNKFTAEILPRLFKTSNFSSFVYQLNNYGFRKISWDRYEYANGWFQAGKKHLLKNIKRRNKQSQVTKKRGRLTPDHDSTTVAIETKLDAMVTEQNDMKWKIQKLREGLHNMEDQLTSLETTTRLPEFEEKMEIAVFLKQFMQYLREKKDEASGDNWKRTRLHTPPTTECEVDLSDKVDISTEKLVTSVDDSGSSTPDNKVNDTRENAENCHFWKNMLEEDAGFDQGDLSAHYSKAIMELDEMMASKIEMQREFLTPKPSDPDMEDGGHLELWT</sequence>
<dbReference type="SMART" id="SM00415">
    <property type="entry name" value="HSF"/>
    <property type="match status" value="1"/>
</dbReference>
<proteinExistence type="inferred from homology"/>
<dbReference type="GO" id="GO:0043565">
    <property type="term" value="F:sequence-specific DNA binding"/>
    <property type="evidence" value="ECO:0007669"/>
    <property type="project" value="InterPro"/>
</dbReference>
<evidence type="ECO:0000256" key="7">
    <source>
        <dbReference type="ARBA" id="ARBA00023163"/>
    </source>
</evidence>
<evidence type="ECO:0000256" key="3">
    <source>
        <dbReference type="ARBA" id="ARBA00022553"/>
    </source>
</evidence>
<dbReference type="InterPro" id="IPR000232">
    <property type="entry name" value="HSF_DNA-bd"/>
</dbReference>
<dbReference type="InterPro" id="IPR036388">
    <property type="entry name" value="WH-like_DNA-bd_sf"/>
</dbReference>
<keyword evidence="6" id="KW-0238">DNA-binding</keyword>